<proteinExistence type="predicted"/>
<keyword evidence="3" id="KW-1185">Reference proteome</keyword>
<dbReference type="KEGG" id="pste:PSTEL_23450"/>
<dbReference type="HOGENOM" id="CLU_079051_0_0_9"/>
<dbReference type="Pfam" id="PF01636">
    <property type="entry name" value="APH"/>
    <property type="match status" value="1"/>
</dbReference>
<name>A0A089LXH1_9BACL</name>
<gene>
    <name evidence="2" type="ORF">PSTEL_23450</name>
</gene>
<dbReference type="InterPro" id="IPR011009">
    <property type="entry name" value="Kinase-like_dom_sf"/>
</dbReference>
<dbReference type="InterPro" id="IPR051678">
    <property type="entry name" value="AGP_Transferase"/>
</dbReference>
<reference evidence="2 3" key="1">
    <citation type="submission" date="2014-08" db="EMBL/GenBank/DDBJ databases">
        <title>Comparative genomics of the Paenibacillus odorifer group.</title>
        <authorList>
            <person name="den Bakker H.C."/>
            <person name="Tsai Y.-C."/>
            <person name="Martin N."/>
            <person name="Korlach J."/>
            <person name="Wiedmann M."/>
        </authorList>
    </citation>
    <scope>NUCLEOTIDE SEQUENCE [LARGE SCALE GENOMIC DNA]</scope>
    <source>
        <strain evidence="2 3">DSM 14472</strain>
    </source>
</reference>
<dbReference type="InterPro" id="IPR002575">
    <property type="entry name" value="Aminoglycoside_PTrfase"/>
</dbReference>
<dbReference type="Proteomes" id="UP000029507">
    <property type="component" value="Chromosome"/>
</dbReference>
<organism evidence="2 3">
    <name type="scientific">Paenibacillus stellifer</name>
    <dbReference type="NCBI Taxonomy" id="169760"/>
    <lineage>
        <taxon>Bacteria</taxon>
        <taxon>Bacillati</taxon>
        <taxon>Bacillota</taxon>
        <taxon>Bacilli</taxon>
        <taxon>Bacillales</taxon>
        <taxon>Paenibacillaceae</taxon>
        <taxon>Paenibacillus</taxon>
    </lineage>
</organism>
<evidence type="ECO:0000259" key="1">
    <source>
        <dbReference type="Pfam" id="PF01636"/>
    </source>
</evidence>
<sequence>MPQRANGWIVSVLGAGSLRVKESQLLPGSTSSVLYRVTLEDEGEADEGGAGVMEAVIRLYDNESWLRMEPDLAQHEAAALRRAKLAGLSAPRLLGADPDGAACGLPAVLMTLLPGRVNLKPRDMRSWLAGLAQALAGIHAAPAEEFRWTHFPYSDIANLRAPGWTRCPESWSAAADFVKRRRPTFVPRFIHRDFHPANVLWSGDSVSGIVDWPNACIGPAGADVGHCRLNLAELYGVEAADLFLELYADVAGAQFSYHPYWDLLSLFDGLDDQPPQVYVGWSAFGVTDLTAELIQERLEHYQTSLMKRLEEDGKWE</sequence>
<dbReference type="EMBL" id="CP009286">
    <property type="protein sequence ID" value="AIQ65622.1"/>
    <property type="molecule type" value="Genomic_DNA"/>
</dbReference>
<feature type="domain" description="Aminoglycoside phosphotransferase" evidence="1">
    <location>
        <begin position="54"/>
        <end position="248"/>
    </location>
</feature>
<protein>
    <recommendedName>
        <fullName evidence="1">Aminoglycoside phosphotransferase domain-containing protein</fullName>
    </recommendedName>
</protein>
<dbReference type="STRING" id="169760.PSTEL_23450"/>
<accession>A0A089LXH1</accession>
<evidence type="ECO:0000313" key="3">
    <source>
        <dbReference type="Proteomes" id="UP000029507"/>
    </source>
</evidence>
<evidence type="ECO:0000313" key="2">
    <source>
        <dbReference type="EMBL" id="AIQ65622.1"/>
    </source>
</evidence>
<dbReference type="SUPFAM" id="SSF56112">
    <property type="entry name" value="Protein kinase-like (PK-like)"/>
    <property type="match status" value="1"/>
</dbReference>
<dbReference type="PANTHER" id="PTHR21310">
    <property type="entry name" value="AMINOGLYCOSIDE PHOSPHOTRANSFERASE-RELATED-RELATED"/>
    <property type="match status" value="1"/>
</dbReference>
<dbReference type="Gene3D" id="3.90.1200.10">
    <property type="match status" value="1"/>
</dbReference>
<dbReference type="AlphaFoldDB" id="A0A089LXH1"/>